<reference evidence="7 8" key="1">
    <citation type="submission" date="2019-09" db="EMBL/GenBank/DDBJ databases">
        <title>Genome Sequences of Streptomyces kaniharaensis ATCC 21070.</title>
        <authorList>
            <person name="Zhu W."/>
            <person name="De Crecy-Lagard V."/>
            <person name="Richards N.G."/>
        </authorList>
    </citation>
    <scope>NUCLEOTIDE SEQUENCE [LARGE SCALE GENOMIC DNA]</scope>
    <source>
        <strain evidence="7 8">SF-557</strain>
    </source>
</reference>
<evidence type="ECO:0000313" key="7">
    <source>
        <dbReference type="EMBL" id="MQS15592.1"/>
    </source>
</evidence>
<feature type="transmembrane region" description="Helical" evidence="6">
    <location>
        <begin position="231"/>
        <end position="253"/>
    </location>
</feature>
<dbReference type="GO" id="GO:0022857">
    <property type="term" value="F:transmembrane transporter activity"/>
    <property type="evidence" value="ECO:0007669"/>
    <property type="project" value="InterPro"/>
</dbReference>
<feature type="transmembrane region" description="Helical" evidence="6">
    <location>
        <begin position="293"/>
        <end position="312"/>
    </location>
</feature>
<feature type="transmembrane region" description="Helical" evidence="6">
    <location>
        <begin position="162"/>
        <end position="191"/>
    </location>
</feature>
<feature type="transmembrane region" description="Helical" evidence="6">
    <location>
        <begin position="259"/>
        <end position="281"/>
    </location>
</feature>
<dbReference type="Proteomes" id="UP000450000">
    <property type="component" value="Unassembled WGS sequence"/>
</dbReference>
<feature type="transmembrane region" description="Helical" evidence="6">
    <location>
        <begin position="78"/>
        <end position="100"/>
    </location>
</feature>
<feature type="transmembrane region" description="Helical" evidence="6">
    <location>
        <begin position="51"/>
        <end position="72"/>
    </location>
</feature>
<feature type="transmembrane region" description="Helical" evidence="6">
    <location>
        <begin position="381"/>
        <end position="404"/>
    </location>
</feature>
<dbReference type="AlphaFoldDB" id="A0A6N7KVC9"/>
<evidence type="ECO:0000256" key="3">
    <source>
        <dbReference type="ARBA" id="ARBA00022692"/>
    </source>
</evidence>
<keyword evidence="8" id="KW-1185">Reference proteome</keyword>
<dbReference type="SUPFAM" id="SSF103473">
    <property type="entry name" value="MFS general substrate transporter"/>
    <property type="match status" value="1"/>
</dbReference>
<keyword evidence="5 6" id="KW-0472">Membrane</keyword>
<evidence type="ECO:0000313" key="8">
    <source>
        <dbReference type="Proteomes" id="UP000450000"/>
    </source>
</evidence>
<dbReference type="PANTHER" id="PTHR23513">
    <property type="entry name" value="INTEGRAL MEMBRANE EFFLUX PROTEIN-RELATED"/>
    <property type="match status" value="1"/>
</dbReference>
<evidence type="ECO:0000256" key="5">
    <source>
        <dbReference type="ARBA" id="ARBA00023136"/>
    </source>
</evidence>
<comment type="subcellular location">
    <subcellularLocation>
        <location evidence="1">Cell membrane</location>
        <topology evidence="1">Multi-pass membrane protein</topology>
    </subcellularLocation>
</comment>
<dbReference type="OrthoDB" id="69054at2"/>
<name>A0A6N7KVC9_9ACTN</name>
<gene>
    <name evidence="7" type="ORF">F7Q99_25800</name>
</gene>
<evidence type="ECO:0000256" key="6">
    <source>
        <dbReference type="SAM" id="Phobius"/>
    </source>
</evidence>
<keyword evidence="2" id="KW-1003">Cell membrane</keyword>
<dbReference type="Pfam" id="PF07690">
    <property type="entry name" value="MFS_1"/>
    <property type="match status" value="1"/>
</dbReference>
<dbReference type="InterPro" id="IPR011701">
    <property type="entry name" value="MFS"/>
</dbReference>
<feature type="transmembrane region" description="Helical" evidence="6">
    <location>
        <begin position="354"/>
        <end position="375"/>
    </location>
</feature>
<sequence>MITADSTSSPSARLPRSYLIWLAGSRASLLGDAALYFALGWAASVHGGRAGALVLTAITLPRTALLLVGGAVADRFGVRRVLLAGDAVMLTATLLLALAGHGPERSPWLLVAVAALIGTVDAFYLPAGGAMPRLLVGRDLLPRALAAQQAGSQVTTLLGAPLGALLVTAAGLSGAALLDAVTFGLVLVVLVRLRPAVDAVAPPAPTAPQRLTTAVADGLRLAARDRTLRPALLLTSAAAASLLPVVSLVSPLLARQRGWGAQAAGLVAGGQSAAVIAVSLLIARQGQLRRPGVAACLGLCVAAAGIAGLAAVRNATTAVAAGAVLGLGSGMFAAHVGPLVLGRAPETHLARVQSVLTLVQSSALVAANTVLGSLAEARGAAVAAAACAAAAVVGGLAGLASPALREAARG</sequence>
<dbReference type="Gene3D" id="1.20.1250.20">
    <property type="entry name" value="MFS general substrate transporter like domains"/>
    <property type="match status" value="1"/>
</dbReference>
<dbReference type="InterPro" id="IPR036259">
    <property type="entry name" value="MFS_trans_sf"/>
</dbReference>
<organism evidence="7 8">
    <name type="scientific">Streptomyces kaniharaensis</name>
    <dbReference type="NCBI Taxonomy" id="212423"/>
    <lineage>
        <taxon>Bacteria</taxon>
        <taxon>Bacillati</taxon>
        <taxon>Actinomycetota</taxon>
        <taxon>Actinomycetes</taxon>
        <taxon>Kitasatosporales</taxon>
        <taxon>Streptomycetaceae</taxon>
        <taxon>Streptomyces</taxon>
    </lineage>
</organism>
<dbReference type="RefSeq" id="WP_153465183.1">
    <property type="nucleotide sequence ID" value="NZ_WBOF01000001.1"/>
</dbReference>
<dbReference type="EMBL" id="WBOF01000001">
    <property type="protein sequence ID" value="MQS15592.1"/>
    <property type="molecule type" value="Genomic_DNA"/>
</dbReference>
<feature type="transmembrane region" description="Helical" evidence="6">
    <location>
        <begin position="318"/>
        <end position="342"/>
    </location>
</feature>
<keyword evidence="4 6" id="KW-1133">Transmembrane helix</keyword>
<evidence type="ECO:0000256" key="2">
    <source>
        <dbReference type="ARBA" id="ARBA00022475"/>
    </source>
</evidence>
<evidence type="ECO:0000256" key="1">
    <source>
        <dbReference type="ARBA" id="ARBA00004651"/>
    </source>
</evidence>
<comment type="caution">
    <text evidence="7">The sequence shown here is derived from an EMBL/GenBank/DDBJ whole genome shotgun (WGS) entry which is preliminary data.</text>
</comment>
<evidence type="ECO:0000256" key="4">
    <source>
        <dbReference type="ARBA" id="ARBA00022989"/>
    </source>
</evidence>
<feature type="transmembrane region" description="Helical" evidence="6">
    <location>
        <begin position="18"/>
        <end position="39"/>
    </location>
</feature>
<dbReference type="GO" id="GO:0005886">
    <property type="term" value="C:plasma membrane"/>
    <property type="evidence" value="ECO:0007669"/>
    <property type="project" value="UniProtKB-SubCell"/>
</dbReference>
<protein>
    <submittedName>
        <fullName evidence="7">MFS transporter</fullName>
    </submittedName>
</protein>
<keyword evidence="3 6" id="KW-0812">Transmembrane</keyword>
<dbReference type="PANTHER" id="PTHR23513:SF17">
    <property type="entry name" value="MEMBRANE PROTEIN"/>
    <property type="match status" value="1"/>
</dbReference>
<proteinExistence type="predicted"/>
<accession>A0A6N7KVC9</accession>
<feature type="transmembrane region" description="Helical" evidence="6">
    <location>
        <begin position="107"/>
        <end position="125"/>
    </location>
</feature>